<dbReference type="Gene3D" id="3.40.366.10">
    <property type="entry name" value="Malonyl-Coenzyme A Acyl Carrier Protein, domain 2"/>
    <property type="match status" value="1"/>
</dbReference>
<proteinExistence type="predicted"/>
<feature type="domain" description="Malonyl-CoA:ACP transacylase (MAT)" evidence="5">
    <location>
        <begin position="5"/>
        <end position="138"/>
    </location>
</feature>
<dbReference type="InterPro" id="IPR001227">
    <property type="entry name" value="Ac_transferase_dom_sf"/>
</dbReference>
<dbReference type="EC" id="2.3.1.39" evidence="1"/>
<dbReference type="InterPro" id="IPR050858">
    <property type="entry name" value="Mal-CoA-ACP_Trans/PKS_FabD"/>
</dbReference>
<accession>A0A382EF63</accession>
<evidence type="ECO:0000256" key="3">
    <source>
        <dbReference type="ARBA" id="ARBA00023315"/>
    </source>
</evidence>
<keyword evidence="2" id="KW-0808">Transferase</keyword>
<gene>
    <name evidence="6" type="ORF">METZ01_LOCUS201873</name>
</gene>
<keyword evidence="3" id="KW-0012">Acyltransferase</keyword>
<reference evidence="6" key="1">
    <citation type="submission" date="2018-05" db="EMBL/GenBank/DDBJ databases">
        <authorList>
            <person name="Lanie J.A."/>
            <person name="Ng W.-L."/>
            <person name="Kazmierczak K.M."/>
            <person name="Andrzejewski T.M."/>
            <person name="Davidsen T.M."/>
            <person name="Wayne K.J."/>
            <person name="Tettelin H."/>
            <person name="Glass J.I."/>
            <person name="Rusch D."/>
            <person name="Podicherti R."/>
            <person name="Tsui H.-C.T."/>
            <person name="Winkler M.E."/>
        </authorList>
    </citation>
    <scope>NUCLEOTIDE SEQUENCE</scope>
</reference>
<dbReference type="EMBL" id="UINC01044075">
    <property type="protein sequence ID" value="SVB49019.1"/>
    <property type="molecule type" value="Genomic_DNA"/>
</dbReference>
<evidence type="ECO:0000313" key="6">
    <source>
        <dbReference type="EMBL" id="SVB49019.1"/>
    </source>
</evidence>
<dbReference type="AlphaFoldDB" id="A0A382EF63"/>
<evidence type="ECO:0000259" key="5">
    <source>
        <dbReference type="Pfam" id="PF00698"/>
    </source>
</evidence>
<dbReference type="InterPro" id="IPR016035">
    <property type="entry name" value="Acyl_Trfase/lysoPLipase"/>
</dbReference>
<evidence type="ECO:0000256" key="1">
    <source>
        <dbReference type="ARBA" id="ARBA00013258"/>
    </source>
</evidence>
<comment type="catalytic activity">
    <reaction evidence="4">
        <text>holo-[ACP] + malonyl-CoA = malonyl-[ACP] + CoA</text>
        <dbReference type="Rhea" id="RHEA:41792"/>
        <dbReference type="Rhea" id="RHEA-COMP:9623"/>
        <dbReference type="Rhea" id="RHEA-COMP:9685"/>
        <dbReference type="ChEBI" id="CHEBI:57287"/>
        <dbReference type="ChEBI" id="CHEBI:57384"/>
        <dbReference type="ChEBI" id="CHEBI:64479"/>
        <dbReference type="ChEBI" id="CHEBI:78449"/>
        <dbReference type="EC" id="2.3.1.39"/>
    </reaction>
</comment>
<protein>
    <recommendedName>
        <fullName evidence="1">[acyl-carrier-protein] S-malonyltransferase</fullName>
        <ecNumber evidence="1">2.3.1.39</ecNumber>
    </recommendedName>
</protein>
<dbReference type="InterPro" id="IPR014043">
    <property type="entry name" value="Acyl_transferase_dom"/>
</dbReference>
<sequence length="146" mass="15988">MFSVIFPGQGSQVVGMGKEFYTKFDIVKKLFNDADEILGFSISNLILEGPKDKLDLTENTQPAIFLVGYSIFQLLKKEFNIDLNKANFFAGHSLGEYTALASANALSFSDTLRILKIRGNAMQSAVPKGEGSMVAVLGSEIEKIEK</sequence>
<organism evidence="6">
    <name type="scientific">marine metagenome</name>
    <dbReference type="NCBI Taxonomy" id="408172"/>
    <lineage>
        <taxon>unclassified sequences</taxon>
        <taxon>metagenomes</taxon>
        <taxon>ecological metagenomes</taxon>
    </lineage>
</organism>
<dbReference type="PANTHER" id="PTHR42681:SF1">
    <property type="entry name" value="MALONYL-COA-ACYL CARRIER PROTEIN TRANSACYLASE, MITOCHONDRIAL"/>
    <property type="match status" value="1"/>
</dbReference>
<feature type="non-terminal residue" evidence="6">
    <location>
        <position position="146"/>
    </location>
</feature>
<dbReference type="SUPFAM" id="SSF52151">
    <property type="entry name" value="FabD/lysophospholipase-like"/>
    <property type="match status" value="1"/>
</dbReference>
<dbReference type="GO" id="GO:0004314">
    <property type="term" value="F:[acyl-carrier-protein] S-malonyltransferase activity"/>
    <property type="evidence" value="ECO:0007669"/>
    <property type="project" value="UniProtKB-EC"/>
</dbReference>
<dbReference type="GO" id="GO:0006633">
    <property type="term" value="P:fatty acid biosynthetic process"/>
    <property type="evidence" value="ECO:0007669"/>
    <property type="project" value="TreeGrafter"/>
</dbReference>
<evidence type="ECO:0000256" key="2">
    <source>
        <dbReference type="ARBA" id="ARBA00022679"/>
    </source>
</evidence>
<name>A0A382EF63_9ZZZZ</name>
<dbReference type="PANTHER" id="PTHR42681">
    <property type="entry name" value="MALONYL-COA-ACYL CARRIER PROTEIN TRANSACYLASE, MITOCHONDRIAL"/>
    <property type="match status" value="1"/>
</dbReference>
<dbReference type="Pfam" id="PF00698">
    <property type="entry name" value="Acyl_transf_1"/>
    <property type="match status" value="1"/>
</dbReference>
<evidence type="ECO:0000256" key="4">
    <source>
        <dbReference type="ARBA" id="ARBA00048462"/>
    </source>
</evidence>